<organism evidence="11 12">
    <name type="scientific">candidate division WWE3 bacterium</name>
    <dbReference type="NCBI Taxonomy" id="2053526"/>
    <lineage>
        <taxon>Bacteria</taxon>
        <taxon>Katanobacteria</taxon>
    </lineage>
</organism>
<keyword evidence="3 8" id="KW-0813">Transport</keyword>
<dbReference type="EMBL" id="JABTTY010000001">
    <property type="protein sequence ID" value="MBE7524777.1"/>
    <property type="molecule type" value="Genomic_DNA"/>
</dbReference>
<keyword evidence="5 8" id="KW-0472">Membrane</keyword>
<evidence type="ECO:0000256" key="2">
    <source>
        <dbReference type="ARBA" id="ARBA00005712"/>
    </source>
</evidence>
<dbReference type="GO" id="GO:0012505">
    <property type="term" value="C:endomembrane system"/>
    <property type="evidence" value="ECO:0007669"/>
    <property type="project" value="UniProtKB-SubCell"/>
</dbReference>
<evidence type="ECO:0000256" key="6">
    <source>
        <dbReference type="ARBA" id="ARBA00023196"/>
    </source>
</evidence>
<dbReference type="GO" id="GO:0045259">
    <property type="term" value="C:proton-transporting ATP synthase complex"/>
    <property type="evidence" value="ECO:0007669"/>
    <property type="project" value="UniProtKB-KW"/>
</dbReference>
<evidence type="ECO:0000256" key="1">
    <source>
        <dbReference type="ARBA" id="ARBA00004184"/>
    </source>
</evidence>
<evidence type="ECO:0000259" key="10">
    <source>
        <dbReference type="Pfam" id="PF02823"/>
    </source>
</evidence>
<evidence type="ECO:0000313" key="11">
    <source>
        <dbReference type="EMBL" id="MBE7524777.1"/>
    </source>
</evidence>
<accession>A0A928TR59</accession>
<comment type="subcellular location">
    <subcellularLocation>
        <location evidence="8">Cell membrane</location>
        <topology evidence="8">Peripheral membrane protein</topology>
    </subcellularLocation>
    <subcellularLocation>
        <location evidence="1">Endomembrane system</location>
        <topology evidence="1">Peripheral membrane protein</topology>
    </subcellularLocation>
</comment>
<evidence type="ECO:0000256" key="9">
    <source>
        <dbReference type="RuleBase" id="RU003656"/>
    </source>
</evidence>
<dbReference type="GO" id="GO:0046933">
    <property type="term" value="F:proton-transporting ATP synthase activity, rotational mechanism"/>
    <property type="evidence" value="ECO:0007669"/>
    <property type="project" value="UniProtKB-UniRule"/>
</dbReference>
<feature type="domain" description="ATP synthase F1 complex delta/epsilon subunit N-terminal" evidence="10">
    <location>
        <begin position="5"/>
        <end position="83"/>
    </location>
</feature>
<sequence>MNILFKLVTPERTVFQEDVLSVTLPTEDGEITILPEHIDLVSKLKPGVAELRRPDGSLEEVAVSGGFIQVLNGSRITVLADTAERGEELSLEVIEQAKARAEAVMKEKIAAGDISYADSAAHLERELARYKAAMRYARRRGIRTSMHPSTGA</sequence>
<comment type="caution">
    <text evidence="11">The sequence shown here is derived from an EMBL/GenBank/DDBJ whole genome shotgun (WGS) entry which is preliminary data.</text>
</comment>
<evidence type="ECO:0000256" key="7">
    <source>
        <dbReference type="ARBA" id="ARBA00023310"/>
    </source>
</evidence>
<dbReference type="HAMAP" id="MF_00530">
    <property type="entry name" value="ATP_synth_epsil_bac"/>
    <property type="match status" value="1"/>
</dbReference>
<dbReference type="AlphaFoldDB" id="A0A928TR59"/>
<dbReference type="GO" id="GO:0005524">
    <property type="term" value="F:ATP binding"/>
    <property type="evidence" value="ECO:0007669"/>
    <property type="project" value="UniProtKB-UniRule"/>
</dbReference>
<dbReference type="InterPro" id="IPR036771">
    <property type="entry name" value="ATPsynth_dsu/esu_N"/>
</dbReference>
<dbReference type="SUPFAM" id="SSF51344">
    <property type="entry name" value="Epsilon subunit of F1F0-ATP synthase N-terminal domain"/>
    <property type="match status" value="1"/>
</dbReference>
<keyword evidence="8" id="KW-1003">Cell membrane</keyword>
<protein>
    <recommendedName>
        <fullName evidence="8">ATP synthase epsilon chain</fullName>
    </recommendedName>
    <alternativeName>
        <fullName evidence="8">ATP synthase F1 sector epsilon subunit</fullName>
    </alternativeName>
    <alternativeName>
        <fullName evidence="8">F-ATPase epsilon subunit</fullName>
    </alternativeName>
</protein>
<dbReference type="InterPro" id="IPR020546">
    <property type="entry name" value="ATP_synth_F1_dsu/esu_N"/>
</dbReference>
<reference evidence="11" key="1">
    <citation type="submission" date="2020-05" db="EMBL/GenBank/DDBJ databases">
        <title>High-Quality Genomes of Partial-Nitritation/Anammox System by Hierarchical Clustering Based Hybrid Assembly.</title>
        <authorList>
            <person name="Liu L."/>
            <person name="Wang Y."/>
            <person name="Che Y."/>
            <person name="Chen Y."/>
            <person name="Xia Y."/>
            <person name="Luo R."/>
            <person name="Cheng S.H."/>
            <person name="Zheng C."/>
            <person name="Zhang T."/>
        </authorList>
    </citation>
    <scope>NUCLEOTIDE SEQUENCE</scope>
    <source>
        <strain evidence="11">H1_PAT1</strain>
    </source>
</reference>
<dbReference type="NCBIfam" id="TIGR01216">
    <property type="entry name" value="ATP_synt_epsi"/>
    <property type="match status" value="1"/>
</dbReference>
<gene>
    <name evidence="8 11" type="primary">atpC</name>
    <name evidence="11" type="ORF">HS096_00030</name>
</gene>
<dbReference type="Pfam" id="PF02823">
    <property type="entry name" value="ATP-synt_DE_N"/>
    <property type="match status" value="1"/>
</dbReference>
<dbReference type="PANTHER" id="PTHR13822:SF10">
    <property type="entry name" value="ATP SYNTHASE EPSILON CHAIN, CHLOROPLASTIC"/>
    <property type="match status" value="1"/>
</dbReference>
<dbReference type="Gene3D" id="2.60.15.10">
    <property type="entry name" value="F0F1 ATP synthase delta/epsilon subunit, N-terminal"/>
    <property type="match status" value="1"/>
</dbReference>
<dbReference type="CDD" id="cd12152">
    <property type="entry name" value="F1-ATPase_delta"/>
    <property type="match status" value="1"/>
</dbReference>
<keyword evidence="6 8" id="KW-0139">CF(1)</keyword>
<comment type="subunit">
    <text evidence="8 9">F-type ATPases have 2 components, CF(1) - the catalytic core - and CF(0) - the membrane proton channel. CF(1) has five subunits: alpha(3), beta(3), gamma(1), delta(1), epsilon(1). CF(0) has three main subunits: a, b and c.</text>
</comment>
<comment type="function">
    <text evidence="8">Produces ATP from ADP in the presence of a proton gradient across the membrane.</text>
</comment>
<evidence type="ECO:0000256" key="3">
    <source>
        <dbReference type="ARBA" id="ARBA00022448"/>
    </source>
</evidence>
<keyword evidence="7 8" id="KW-0066">ATP synthesis</keyword>
<evidence type="ECO:0000313" key="12">
    <source>
        <dbReference type="Proteomes" id="UP000710385"/>
    </source>
</evidence>
<dbReference type="InterPro" id="IPR001469">
    <property type="entry name" value="ATP_synth_F1_dsu/esu"/>
</dbReference>
<evidence type="ECO:0000256" key="5">
    <source>
        <dbReference type="ARBA" id="ARBA00023136"/>
    </source>
</evidence>
<evidence type="ECO:0000256" key="4">
    <source>
        <dbReference type="ARBA" id="ARBA00023065"/>
    </source>
</evidence>
<evidence type="ECO:0000256" key="8">
    <source>
        <dbReference type="HAMAP-Rule" id="MF_00530"/>
    </source>
</evidence>
<dbReference type="Proteomes" id="UP000710385">
    <property type="component" value="Unassembled WGS sequence"/>
</dbReference>
<comment type="similarity">
    <text evidence="2 8 9">Belongs to the ATPase epsilon chain family.</text>
</comment>
<keyword evidence="8" id="KW-0375">Hydrogen ion transport</keyword>
<dbReference type="PANTHER" id="PTHR13822">
    <property type="entry name" value="ATP SYNTHASE DELTA/EPSILON CHAIN"/>
    <property type="match status" value="1"/>
</dbReference>
<keyword evidence="4 8" id="KW-0406">Ion transport</keyword>
<proteinExistence type="inferred from homology"/>
<dbReference type="GO" id="GO:0005886">
    <property type="term" value="C:plasma membrane"/>
    <property type="evidence" value="ECO:0007669"/>
    <property type="project" value="UniProtKB-SubCell"/>
</dbReference>
<name>A0A928TR59_UNCKA</name>